<reference evidence="1 2" key="1">
    <citation type="submission" date="2020-04" db="EMBL/GenBank/DDBJ databases">
        <title>MicrobeNet Type strains.</title>
        <authorList>
            <person name="Nicholson A.C."/>
        </authorList>
    </citation>
    <scope>NUCLEOTIDE SEQUENCE [LARGE SCALE GENOMIC DNA]</scope>
    <source>
        <strain evidence="1 2">ATCC BAA-788</strain>
    </source>
</reference>
<organism evidence="1 2">
    <name type="scientific">Cellulomonas denverensis</name>
    <dbReference type="NCBI Taxonomy" id="264297"/>
    <lineage>
        <taxon>Bacteria</taxon>
        <taxon>Bacillati</taxon>
        <taxon>Actinomycetota</taxon>
        <taxon>Actinomycetes</taxon>
        <taxon>Micrococcales</taxon>
        <taxon>Cellulomonadaceae</taxon>
        <taxon>Cellulomonas</taxon>
    </lineage>
</organism>
<gene>
    <name evidence="1" type="ORF">HGA03_05785</name>
</gene>
<dbReference type="Pfam" id="PF12686">
    <property type="entry name" value="DUF3800"/>
    <property type="match status" value="1"/>
</dbReference>
<evidence type="ECO:0000313" key="1">
    <source>
        <dbReference type="EMBL" id="NKY22174.1"/>
    </source>
</evidence>
<dbReference type="EMBL" id="JAAXOX010000002">
    <property type="protein sequence ID" value="NKY22174.1"/>
    <property type="molecule type" value="Genomic_DNA"/>
</dbReference>
<sequence length="246" mass="28451">MSADDRWIALIDESADTEIYRIGALVMPAGQRRLLAADLDAVMDRAEREFGIPASTELHGVEIFQAKGPWRSLRPWERIQVYTWALHAIAFRANAIIFEAVHRAEFARIYAGRGFNEHEAALTYTLERIHERAKANDQACYVFADDCRFAASVVRSLEEFRQSGTWGYKSTQLDRILSIEFVDSAKYRQIQAIDLVTYLKQRIDSGRDADRPKVDRANRRLWSIIDQAVTRDRVWLDTRLGRSSRW</sequence>
<accession>A0A7X6KUE7</accession>
<evidence type="ECO:0000313" key="2">
    <source>
        <dbReference type="Proteomes" id="UP000581206"/>
    </source>
</evidence>
<dbReference type="AlphaFoldDB" id="A0A7X6KUE7"/>
<proteinExistence type="predicted"/>
<keyword evidence="2" id="KW-1185">Reference proteome</keyword>
<dbReference type="Proteomes" id="UP000581206">
    <property type="component" value="Unassembled WGS sequence"/>
</dbReference>
<protein>
    <submittedName>
        <fullName evidence="1">DUF3800 domain-containing protein</fullName>
    </submittedName>
</protein>
<name>A0A7X6KUE7_9CELL</name>
<dbReference type="InterPro" id="IPR024524">
    <property type="entry name" value="DUF3800"/>
</dbReference>
<dbReference type="RefSeq" id="WP_168629276.1">
    <property type="nucleotide sequence ID" value="NZ_BONL01000033.1"/>
</dbReference>
<comment type="caution">
    <text evidence="1">The sequence shown here is derived from an EMBL/GenBank/DDBJ whole genome shotgun (WGS) entry which is preliminary data.</text>
</comment>